<evidence type="ECO:0000313" key="2">
    <source>
        <dbReference type="Proteomes" id="UP001497535"/>
    </source>
</evidence>
<dbReference type="EMBL" id="CAVMJV010000004">
    <property type="protein sequence ID" value="CAK5023733.1"/>
    <property type="molecule type" value="Genomic_DNA"/>
</dbReference>
<keyword evidence="2" id="KW-1185">Reference proteome</keyword>
<gene>
    <name evidence="1" type="ORF">MENTE1834_LOCUS5275</name>
</gene>
<sequence length="56" mass="6673">MTKKLLPYDKEVDRNSNDNDQNNANHNNYHADRRGAFGGGCHRCYYWCSFCTCRRR</sequence>
<comment type="caution">
    <text evidence="1">The sequence shown here is derived from an EMBL/GenBank/DDBJ whole genome shotgun (WGS) entry which is preliminary data.</text>
</comment>
<protein>
    <submittedName>
        <fullName evidence="1">Uncharacterized protein</fullName>
    </submittedName>
</protein>
<dbReference type="Proteomes" id="UP001497535">
    <property type="component" value="Unassembled WGS sequence"/>
</dbReference>
<name>A0ACB0XZ00_MELEN</name>
<reference evidence="1" key="1">
    <citation type="submission" date="2023-11" db="EMBL/GenBank/DDBJ databases">
        <authorList>
            <person name="Poullet M."/>
        </authorList>
    </citation>
    <scope>NUCLEOTIDE SEQUENCE</scope>
    <source>
        <strain evidence="1">E1834</strain>
    </source>
</reference>
<organism evidence="1 2">
    <name type="scientific">Meloidogyne enterolobii</name>
    <name type="common">Root-knot nematode worm</name>
    <name type="synonym">Meloidogyne mayaguensis</name>
    <dbReference type="NCBI Taxonomy" id="390850"/>
    <lineage>
        <taxon>Eukaryota</taxon>
        <taxon>Metazoa</taxon>
        <taxon>Ecdysozoa</taxon>
        <taxon>Nematoda</taxon>
        <taxon>Chromadorea</taxon>
        <taxon>Rhabditida</taxon>
        <taxon>Tylenchina</taxon>
        <taxon>Tylenchomorpha</taxon>
        <taxon>Tylenchoidea</taxon>
        <taxon>Meloidogynidae</taxon>
        <taxon>Meloidogyninae</taxon>
        <taxon>Meloidogyne</taxon>
    </lineage>
</organism>
<proteinExistence type="predicted"/>
<evidence type="ECO:0000313" key="1">
    <source>
        <dbReference type="EMBL" id="CAK5023733.1"/>
    </source>
</evidence>
<accession>A0ACB0XZ00</accession>